<keyword evidence="2 5" id="KW-0238">DNA-binding</keyword>
<accession>A0AAE0P6Z1</accession>
<dbReference type="SMART" id="SM00389">
    <property type="entry name" value="HOX"/>
    <property type="match status" value="1"/>
</dbReference>
<feature type="compositionally biased region" description="Low complexity" evidence="7">
    <location>
        <begin position="431"/>
        <end position="440"/>
    </location>
</feature>
<evidence type="ECO:0000256" key="4">
    <source>
        <dbReference type="ARBA" id="ARBA00023242"/>
    </source>
</evidence>
<reference evidence="9" key="1">
    <citation type="journal article" date="2023" name="Mol. Phylogenet. Evol.">
        <title>Genome-scale phylogeny and comparative genomics of the fungal order Sordariales.</title>
        <authorList>
            <person name="Hensen N."/>
            <person name="Bonometti L."/>
            <person name="Westerberg I."/>
            <person name="Brannstrom I.O."/>
            <person name="Guillou S."/>
            <person name="Cros-Aarteil S."/>
            <person name="Calhoun S."/>
            <person name="Haridas S."/>
            <person name="Kuo A."/>
            <person name="Mondo S."/>
            <person name="Pangilinan J."/>
            <person name="Riley R."/>
            <person name="LaButti K."/>
            <person name="Andreopoulos B."/>
            <person name="Lipzen A."/>
            <person name="Chen C."/>
            <person name="Yan M."/>
            <person name="Daum C."/>
            <person name="Ng V."/>
            <person name="Clum A."/>
            <person name="Steindorff A."/>
            <person name="Ohm R.A."/>
            <person name="Martin F."/>
            <person name="Silar P."/>
            <person name="Natvig D.O."/>
            <person name="Lalanne C."/>
            <person name="Gautier V."/>
            <person name="Ament-Velasquez S.L."/>
            <person name="Kruys A."/>
            <person name="Hutchinson M.I."/>
            <person name="Powell A.J."/>
            <person name="Barry K."/>
            <person name="Miller A.N."/>
            <person name="Grigoriev I.V."/>
            <person name="Debuchy R."/>
            <person name="Gladieux P."/>
            <person name="Hiltunen Thoren M."/>
            <person name="Johannesson H."/>
        </authorList>
    </citation>
    <scope>NUCLEOTIDE SEQUENCE</scope>
    <source>
        <strain evidence="9">CBS 232.78</strain>
    </source>
</reference>
<dbReference type="PROSITE" id="PS50071">
    <property type="entry name" value="HOMEOBOX_2"/>
    <property type="match status" value="1"/>
</dbReference>
<dbReference type="PROSITE" id="PS00027">
    <property type="entry name" value="HOMEOBOX_1"/>
    <property type="match status" value="1"/>
</dbReference>
<feature type="region of interest" description="Disordered" evidence="7">
    <location>
        <begin position="151"/>
        <end position="233"/>
    </location>
</feature>
<dbReference type="CDD" id="cd00086">
    <property type="entry name" value="homeodomain"/>
    <property type="match status" value="1"/>
</dbReference>
<dbReference type="Pfam" id="PF00046">
    <property type="entry name" value="Homeodomain"/>
    <property type="match status" value="1"/>
</dbReference>
<dbReference type="EMBL" id="JAULSW010000001">
    <property type="protein sequence ID" value="KAK3394452.1"/>
    <property type="molecule type" value="Genomic_DNA"/>
</dbReference>
<evidence type="ECO:0000256" key="5">
    <source>
        <dbReference type="PROSITE-ProRule" id="PRU00108"/>
    </source>
</evidence>
<feature type="region of interest" description="Disordered" evidence="7">
    <location>
        <begin position="431"/>
        <end position="462"/>
    </location>
</feature>
<dbReference type="InterPro" id="IPR009057">
    <property type="entry name" value="Homeodomain-like_sf"/>
</dbReference>
<organism evidence="9 10">
    <name type="scientific">Podospora didyma</name>
    <dbReference type="NCBI Taxonomy" id="330526"/>
    <lineage>
        <taxon>Eukaryota</taxon>
        <taxon>Fungi</taxon>
        <taxon>Dikarya</taxon>
        <taxon>Ascomycota</taxon>
        <taxon>Pezizomycotina</taxon>
        <taxon>Sordariomycetes</taxon>
        <taxon>Sordariomycetidae</taxon>
        <taxon>Sordariales</taxon>
        <taxon>Podosporaceae</taxon>
        <taxon>Podospora</taxon>
    </lineage>
</organism>
<keyword evidence="10" id="KW-1185">Reference proteome</keyword>
<evidence type="ECO:0000256" key="7">
    <source>
        <dbReference type="SAM" id="MobiDB-lite"/>
    </source>
</evidence>
<feature type="region of interest" description="Disordered" evidence="7">
    <location>
        <begin position="500"/>
        <end position="598"/>
    </location>
</feature>
<dbReference type="PANTHER" id="PTHR24323">
    <property type="entry name" value="CEH-10 HOMEODOMAIN-CONTAINING HOMOLOG"/>
    <property type="match status" value="1"/>
</dbReference>
<evidence type="ECO:0000313" key="9">
    <source>
        <dbReference type="EMBL" id="KAK3394452.1"/>
    </source>
</evidence>
<dbReference type="PANTHER" id="PTHR24323:SF7">
    <property type="entry name" value="HOMEOBOX DOMAIN-CONTAINING PROTEIN"/>
    <property type="match status" value="1"/>
</dbReference>
<name>A0AAE0P6Z1_9PEZI</name>
<feature type="region of interest" description="Disordered" evidence="7">
    <location>
        <begin position="1"/>
        <end position="79"/>
    </location>
</feature>
<comment type="subcellular location">
    <subcellularLocation>
        <location evidence="1 5 6">Nucleus</location>
    </subcellularLocation>
</comment>
<reference evidence="9" key="2">
    <citation type="submission" date="2023-06" db="EMBL/GenBank/DDBJ databases">
        <authorList>
            <consortium name="Lawrence Berkeley National Laboratory"/>
            <person name="Haridas S."/>
            <person name="Hensen N."/>
            <person name="Bonometti L."/>
            <person name="Westerberg I."/>
            <person name="Brannstrom I.O."/>
            <person name="Guillou S."/>
            <person name="Cros-Aarteil S."/>
            <person name="Calhoun S."/>
            <person name="Kuo A."/>
            <person name="Mondo S."/>
            <person name="Pangilinan J."/>
            <person name="Riley R."/>
            <person name="LaButti K."/>
            <person name="Andreopoulos B."/>
            <person name="Lipzen A."/>
            <person name="Chen C."/>
            <person name="Yanf M."/>
            <person name="Daum C."/>
            <person name="Ng V."/>
            <person name="Clum A."/>
            <person name="Steindorff A."/>
            <person name="Ohm R."/>
            <person name="Martin F."/>
            <person name="Silar P."/>
            <person name="Natvig D."/>
            <person name="Lalanne C."/>
            <person name="Gautier V."/>
            <person name="Ament-velasquez S.L."/>
            <person name="Kruys A."/>
            <person name="Hutchinson M.I."/>
            <person name="Powell A.J."/>
            <person name="Barry K."/>
            <person name="Miller A.N."/>
            <person name="Grigoriev I.V."/>
            <person name="Debuchy R."/>
            <person name="Gladieux P."/>
            <person name="Thoren M.H."/>
            <person name="Johannesson H."/>
        </authorList>
    </citation>
    <scope>NUCLEOTIDE SEQUENCE</scope>
    <source>
        <strain evidence="9">CBS 232.78</strain>
    </source>
</reference>
<dbReference type="AlphaFoldDB" id="A0AAE0P6Z1"/>
<dbReference type="InterPro" id="IPR051775">
    <property type="entry name" value="Homeobox_domain"/>
</dbReference>
<protein>
    <recommendedName>
        <fullName evidence="8">Homeobox domain-containing protein</fullName>
    </recommendedName>
</protein>
<feature type="region of interest" description="Disordered" evidence="7">
    <location>
        <begin position="312"/>
        <end position="357"/>
    </location>
</feature>
<evidence type="ECO:0000313" key="10">
    <source>
        <dbReference type="Proteomes" id="UP001285441"/>
    </source>
</evidence>
<dbReference type="Gene3D" id="1.10.10.60">
    <property type="entry name" value="Homeodomain-like"/>
    <property type="match status" value="1"/>
</dbReference>
<comment type="caution">
    <text evidence="9">The sequence shown here is derived from an EMBL/GenBank/DDBJ whole genome shotgun (WGS) entry which is preliminary data.</text>
</comment>
<evidence type="ECO:0000256" key="2">
    <source>
        <dbReference type="ARBA" id="ARBA00023125"/>
    </source>
</evidence>
<keyword evidence="4 5" id="KW-0539">Nucleus</keyword>
<evidence type="ECO:0000256" key="3">
    <source>
        <dbReference type="ARBA" id="ARBA00023155"/>
    </source>
</evidence>
<gene>
    <name evidence="9" type="ORF">B0H63DRAFT_46197</name>
</gene>
<feature type="compositionally biased region" description="Low complexity" evidence="7">
    <location>
        <begin position="154"/>
        <end position="165"/>
    </location>
</feature>
<dbReference type="GO" id="GO:0005634">
    <property type="term" value="C:nucleus"/>
    <property type="evidence" value="ECO:0007669"/>
    <property type="project" value="UniProtKB-SubCell"/>
</dbReference>
<evidence type="ECO:0000256" key="6">
    <source>
        <dbReference type="RuleBase" id="RU000682"/>
    </source>
</evidence>
<evidence type="ECO:0000256" key="1">
    <source>
        <dbReference type="ARBA" id="ARBA00004123"/>
    </source>
</evidence>
<keyword evidence="3 5" id="KW-0371">Homeobox</keyword>
<feature type="compositionally biased region" description="Basic and acidic residues" evidence="7">
    <location>
        <begin position="53"/>
        <end position="67"/>
    </location>
</feature>
<evidence type="ECO:0000259" key="8">
    <source>
        <dbReference type="PROSITE" id="PS50071"/>
    </source>
</evidence>
<dbReference type="Proteomes" id="UP001285441">
    <property type="component" value="Unassembled WGS sequence"/>
</dbReference>
<feature type="region of interest" description="Disordered" evidence="7">
    <location>
        <begin position="281"/>
        <end position="300"/>
    </location>
</feature>
<proteinExistence type="predicted"/>
<dbReference type="GO" id="GO:0000976">
    <property type="term" value="F:transcription cis-regulatory region binding"/>
    <property type="evidence" value="ECO:0007669"/>
    <property type="project" value="TreeGrafter"/>
</dbReference>
<dbReference type="SUPFAM" id="SSF46689">
    <property type="entry name" value="Homeodomain-like"/>
    <property type="match status" value="1"/>
</dbReference>
<dbReference type="GO" id="GO:0000981">
    <property type="term" value="F:DNA-binding transcription factor activity, RNA polymerase II-specific"/>
    <property type="evidence" value="ECO:0007669"/>
    <property type="project" value="InterPro"/>
</dbReference>
<dbReference type="InterPro" id="IPR017970">
    <property type="entry name" value="Homeobox_CS"/>
</dbReference>
<feature type="DNA-binding region" description="Homeobox" evidence="5">
    <location>
        <begin position="68"/>
        <end position="127"/>
    </location>
</feature>
<feature type="domain" description="Homeobox" evidence="8">
    <location>
        <begin position="66"/>
        <end position="126"/>
    </location>
</feature>
<sequence length="649" mass="70055">MEQPQAASPSPPSSSPSPSLSHSADTADEHQPSSPTSHGGLPTAHEYSNPLLLRDEPLSQSLESERHPKGKRKRTAAKDKAILEAAYVANPKPDKAARLDIVKRVSLNEKEVQIWFQNRRQNDRRKSRPLSPQEIAALRYGGMQILSSDSMPYNSSFSTENSETSPIQNVPKREERASSSVLRSDHVGASTCDEEQDKFENLSQVQPLEEVHSSQQEAVTPTHKQRPADESHQLLSRSFSASVGYLSNRWNLAGSFSSPSTFSHGPDDSFKLESFAVSTSSSSSLNGPVLPPPGPQPSQLRLSLSLEGKAEVVPAALSPPRPTSRPLTSDDVNTQPIGPVRQSSLHRSHSASPSITLPPISVLTNSLPTSGIAMPLPPRLTRGRSRDVHAWEFCCDAENREDALTVQAKHESSGSALAAISLLRSTSSSASCSPLQPSISAKRNAPMSKVAPRSGLAKKPKLARAASSVARLQTSFGAGERKEAEKDVFNSLDKVKATMLLSPSGNDSDKENWSPDLEGNTEGDTRYPFELPTPTGVSGGRRPLPSGASWLEKKSPRRVQGRYLQERRAPSFLGSRANTAPAHGRGQRGGQRGQSPLEIFEDFEEDNALAAPAVDDEVERFMRGAVSPSKKGDVDAVAGLLSLSQGNWR</sequence>
<dbReference type="InterPro" id="IPR001356">
    <property type="entry name" value="HD"/>
</dbReference>